<evidence type="ECO:0000313" key="3">
    <source>
        <dbReference type="Proteomes" id="UP000287651"/>
    </source>
</evidence>
<accession>A0A426XRV2</accession>
<proteinExistence type="predicted"/>
<dbReference type="InterPro" id="IPR032567">
    <property type="entry name" value="RTL1-rel"/>
</dbReference>
<dbReference type="EMBL" id="AMZH03017991">
    <property type="protein sequence ID" value="RRT42226.1"/>
    <property type="molecule type" value="Genomic_DNA"/>
</dbReference>
<organism evidence="2 3">
    <name type="scientific">Ensete ventricosum</name>
    <name type="common">Abyssinian banana</name>
    <name type="synonym">Musa ensete</name>
    <dbReference type="NCBI Taxonomy" id="4639"/>
    <lineage>
        <taxon>Eukaryota</taxon>
        <taxon>Viridiplantae</taxon>
        <taxon>Streptophyta</taxon>
        <taxon>Embryophyta</taxon>
        <taxon>Tracheophyta</taxon>
        <taxon>Spermatophyta</taxon>
        <taxon>Magnoliopsida</taxon>
        <taxon>Liliopsida</taxon>
        <taxon>Zingiberales</taxon>
        <taxon>Musaceae</taxon>
        <taxon>Ensete</taxon>
    </lineage>
</organism>
<evidence type="ECO:0000313" key="2">
    <source>
        <dbReference type="EMBL" id="RRT42226.1"/>
    </source>
</evidence>
<dbReference type="InterPro" id="IPR005162">
    <property type="entry name" value="Retrotrans_gag_dom"/>
</dbReference>
<evidence type="ECO:0000259" key="1">
    <source>
        <dbReference type="Pfam" id="PF03732"/>
    </source>
</evidence>
<dbReference type="AlphaFoldDB" id="A0A426XRV2"/>
<sequence length="184" mass="21127">MAFAHGTLISLSPDTGGLVDIATIHLKGDVIQSYNCFEHTYRVPTWKEFKSGLLIHFRLTEYKNTNGQLMKIRQTSTVQEYQTRFKHLSNQTQDWSEKQLQGTVIEGLKPEIKCEVKAQQPYTLRAAISFACIHEERLNNNVRRTKIMNRPTTIKPSSSPAANRTFQPNELTQEELCDRFVKGL</sequence>
<protein>
    <recommendedName>
        <fullName evidence="1">Retrotransposon gag domain-containing protein</fullName>
    </recommendedName>
</protein>
<dbReference type="PANTHER" id="PTHR15503">
    <property type="entry name" value="LDOC1 RELATED"/>
    <property type="match status" value="1"/>
</dbReference>
<comment type="caution">
    <text evidence="2">The sequence shown here is derived from an EMBL/GenBank/DDBJ whole genome shotgun (WGS) entry which is preliminary data.</text>
</comment>
<gene>
    <name evidence="2" type="ORF">B296_00039088</name>
</gene>
<dbReference type="Pfam" id="PF03732">
    <property type="entry name" value="Retrotrans_gag"/>
    <property type="match status" value="1"/>
</dbReference>
<feature type="domain" description="Retrotransposon gag" evidence="1">
    <location>
        <begin position="21"/>
        <end position="110"/>
    </location>
</feature>
<name>A0A426XRV2_ENSVE</name>
<reference evidence="2 3" key="1">
    <citation type="journal article" date="2014" name="Agronomy (Basel)">
        <title>A Draft Genome Sequence for Ensete ventricosum, the Drought-Tolerant Tree Against Hunger.</title>
        <authorList>
            <person name="Harrison J."/>
            <person name="Moore K.A."/>
            <person name="Paszkiewicz K."/>
            <person name="Jones T."/>
            <person name="Grant M."/>
            <person name="Ambacheew D."/>
            <person name="Muzemil S."/>
            <person name="Studholme D.J."/>
        </authorList>
    </citation>
    <scope>NUCLEOTIDE SEQUENCE [LARGE SCALE GENOMIC DNA]</scope>
</reference>
<dbReference type="PANTHER" id="PTHR15503:SF22">
    <property type="entry name" value="TRANSPOSON TY3-I GAG POLYPROTEIN"/>
    <property type="match status" value="1"/>
</dbReference>
<dbReference type="Proteomes" id="UP000287651">
    <property type="component" value="Unassembled WGS sequence"/>
</dbReference>